<gene>
    <name evidence="2" type="ORF">IC761_29340</name>
</gene>
<proteinExistence type="predicted"/>
<feature type="region of interest" description="Disordered" evidence="1">
    <location>
        <begin position="22"/>
        <end position="45"/>
    </location>
</feature>
<evidence type="ECO:0000313" key="3">
    <source>
        <dbReference type="Proteomes" id="UP000594621"/>
    </source>
</evidence>
<accession>A0A7S9D3M8</accession>
<reference evidence="2 3" key="1">
    <citation type="submission" date="2020-09" db="EMBL/GenBank/DDBJ databases">
        <title>Complete genomes of bradyrhizobia occurring on native shrubby legumes in Australia.</title>
        <authorList>
            <person name="Lafay B."/>
        </authorList>
    </citation>
    <scope>NUCLEOTIDE SEQUENCE [LARGE SCALE GENOMIC DNA]</scope>
    <source>
        <strain evidence="2 3">BDV5040</strain>
    </source>
</reference>
<evidence type="ECO:0000256" key="1">
    <source>
        <dbReference type="SAM" id="MobiDB-lite"/>
    </source>
</evidence>
<evidence type="ECO:0000313" key="2">
    <source>
        <dbReference type="EMBL" id="QPF90567.1"/>
    </source>
</evidence>
<feature type="compositionally biased region" description="Basic and acidic residues" evidence="1">
    <location>
        <begin position="31"/>
        <end position="45"/>
    </location>
</feature>
<sequence>MTRDLDMLKIDVDVIDTMIRLRGANGTPPAHADEAAEKPAEPEAE</sequence>
<protein>
    <submittedName>
        <fullName evidence="2">Uncharacterized protein</fullName>
    </submittedName>
</protein>
<dbReference type="Proteomes" id="UP000594621">
    <property type="component" value="Chromosome"/>
</dbReference>
<organism evidence="2 3">
    <name type="scientific">Bradyrhizobium commune</name>
    <dbReference type="NCBI Taxonomy" id="83627"/>
    <lineage>
        <taxon>Bacteria</taxon>
        <taxon>Pseudomonadati</taxon>
        <taxon>Pseudomonadota</taxon>
        <taxon>Alphaproteobacteria</taxon>
        <taxon>Hyphomicrobiales</taxon>
        <taxon>Nitrobacteraceae</taxon>
        <taxon>Bradyrhizobium</taxon>
    </lineage>
</organism>
<dbReference type="RefSeq" id="WP_195800152.1">
    <property type="nucleotide sequence ID" value="NZ_CP061379.1"/>
</dbReference>
<dbReference type="EMBL" id="CP061379">
    <property type="protein sequence ID" value="QPF90567.1"/>
    <property type="molecule type" value="Genomic_DNA"/>
</dbReference>
<dbReference type="AlphaFoldDB" id="A0A7S9D3M8"/>
<name>A0A7S9D3M8_9BRAD</name>
<keyword evidence="3" id="KW-1185">Reference proteome</keyword>
<dbReference type="KEGG" id="bcou:IC761_29340"/>